<dbReference type="InterPro" id="IPR035474">
    <property type="entry name" value="SIS_Kpsf"/>
</dbReference>
<feature type="domain" description="SIS" evidence="1">
    <location>
        <begin position="31"/>
        <end position="174"/>
    </location>
</feature>
<dbReference type="EMBL" id="JXBY01000005">
    <property type="protein sequence ID" value="KJY59014.1"/>
    <property type="molecule type" value="Genomic_DNA"/>
</dbReference>
<evidence type="ECO:0000313" key="2">
    <source>
        <dbReference type="EMBL" id="KJY59014.1"/>
    </source>
</evidence>
<dbReference type="InterPro" id="IPR050986">
    <property type="entry name" value="GutQ/KpsF_isomerases"/>
</dbReference>
<dbReference type="Proteomes" id="UP000033533">
    <property type="component" value="Unassembled WGS sequence"/>
</dbReference>
<gene>
    <name evidence="2" type="ORF">JF76_02790</name>
</gene>
<accession>A0A0F4LL81</accession>
<dbReference type="GO" id="GO:0097367">
    <property type="term" value="F:carbohydrate derivative binding"/>
    <property type="evidence" value="ECO:0007669"/>
    <property type="project" value="InterPro"/>
</dbReference>
<dbReference type="PATRIC" id="fig|1218493.3.peg.296"/>
<sequence length="198" mass="21583">MNNTIKEVIIKESKELEHISNTLDYQKVTELCDLLVKCKGNIFITGCGTSAMAAKKAVHTLNVINQKAFYLNPSDAVHGELGAVSANDIVIFISKGGNTKELTSFIKNVKDKQAYMVAVTENESSVIASNSDLIIKVKVEAEADQFNMLATSSTLAVISLFDGIAVTLINKEKFNKKEFLGNHPSGAVGERLKEENMK</sequence>
<dbReference type="STRING" id="1218493.JF76_02790"/>
<dbReference type="InterPro" id="IPR046348">
    <property type="entry name" value="SIS_dom_sf"/>
</dbReference>
<proteinExistence type="predicted"/>
<dbReference type="RefSeq" id="WP_244267916.1">
    <property type="nucleotide sequence ID" value="NZ_JBHSZS010000005.1"/>
</dbReference>
<dbReference type="Pfam" id="PF01380">
    <property type="entry name" value="SIS"/>
    <property type="match status" value="1"/>
</dbReference>
<dbReference type="PANTHER" id="PTHR42745:SF1">
    <property type="entry name" value="ARABINOSE 5-PHOSPHATE ISOMERASE KDSD"/>
    <property type="match status" value="1"/>
</dbReference>
<reference evidence="2 3" key="1">
    <citation type="submission" date="2014-12" db="EMBL/GenBank/DDBJ databases">
        <title>Comparative genomics of the lactic acid bacteria isolated from the honey bee gut.</title>
        <authorList>
            <person name="Ellegaard K.M."/>
            <person name="Tamarit D."/>
            <person name="Javelind E."/>
            <person name="Olofsson T."/>
            <person name="Andersson S.G."/>
            <person name="Vasquez A."/>
        </authorList>
    </citation>
    <scope>NUCLEOTIDE SEQUENCE [LARGE SCALE GENOMIC DNA]</scope>
    <source>
        <strain evidence="2 3">Biut2</strain>
    </source>
</reference>
<comment type="caution">
    <text evidence="2">The sequence shown here is derived from an EMBL/GenBank/DDBJ whole genome shotgun (WGS) entry which is preliminary data.</text>
</comment>
<organism evidence="2 3">
    <name type="scientific">Lactobacillus kullabergensis</name>
    <dbReference type="NCBI Taxonomy" id="1218493"/>
    <lineage>
        <taxon>Bacteria</taxon>
        <taxon>Bacillati</taxon>
        <taxon>Bacillota</taxon>
        <taxon>Bacilli</taxon>
        <taxon>Lactobacillales</taxon>
        <taxon>Lactobacillaceae</taxon>
        <taxon>Lactobacillus</taxon>
    </lineage>
</organism>
<dbReference type="PROSITE" id="PS51464">
    <property type="entry name" value="SIS"/>
    <property type="match status" value="1"/>
</dbReference>
<dbReference type="GO" id="GO:1901135">
    <property type="term" value="P:carbohydrate derivative metabolic process"/>
    <property type="evidence" value="ECO:0007669"/>
    <property type="project" value="InterPro"/>
</dbReference>
<dbReference type="AlphaFoldDB" id="A0A0F4LL81"/>
<name>A0A0F4LL81_9LACO</name>
<dbReference type="PANTHER" id="PTHR42745">
    <property type="match status" value="1"/>
</dbReference>
<protein>
    <submittedName>
        <fullName evidence="2">SIS domain protein</fullName>
    </submittedName>
</protein>
<dbReference type="InterPro" id="IPR001347">
    <property type="entry name" value="SIS_dom"/>
</dbReference>
<evidence type="ECO:0000259" key="1">
    <source>
        <dbReference type="PROSITE" id="PS51464"/>
    </source>
</evidence>
<dbReference type="HOGENOM" id="CLU_040681_5_2_9"/>
<dbReference type="CDD" id="cd05014">
    <property type="entry name" value="SIS_Kpsf"/>
    <property type="match status" value="1"/>
</dbReference>
<dbReference type="SUPFAM" id="SSF53697">
    <property type="entry name" value="SIS domain"/>
    <property type="match status" value="1"/>
</dbReference>
<evidence type="ECO:0000313" key="3">
    <source>
        <dbReference type="Proteomes" id="UP000033533"/>
    </source>
</evidence>
<dbReference type="Gene3D" id="3.40.50.10490">
    <property type="entry name" value="Glucose-6-phosphate isomerase like protein, domain 1"/>
    <property type="match status" value="1"/>
</dbReference>